<organism evidence="1 2">
    <name type="scientific">Clonostachys rosea f. rosea IK726</name>
    <dbReference type="NCBI Taxonomy" id="1349383"/>
    <lineage>
        <taxon>Eukaryota</taxon>
        <taxon>Fungi</taxon>
        <taxon>Dikarya</taxon>
        <taxon>Ascomycota</taxon>
        <taxon>Pezizomycotina</taxon>
        <taxon>Sordariomycetes</taxon>
        <taxon>Hypocreomycetidae</taxon>
        <taxon>Hypocreales</taxon>
        <taxon>Bionectriaceae</taxon>
        <taxon>Clonostachys</taxon>
    </lineage>
</organism>
<proteinExistence type="predicted"/>
<reference evidence="1" key="2">
    <citation type="submission" date="2021-10" db="EMBL/GenBank/DDBJ databases">
        <authorList>
            <person name="Piombo E."/>
        </authorList>
    </citation>
    <scope>NUCLEOTIDE SEQUENCE</scope>
</reference>
<sequence length="101" mass="11816">MCLISLFSFRLNSIPGFNRGLSQPLFNNLYFLLFIVANVRERLREYAHLSPRRLHPVCAKSYECLIEAIEREEPRNIAIEEGISVELVGIEPRDHRDIYII</sequence>
<accession>A0ACA9T964</accession>
<keyword evidence="2" id="KW-1185">Reference proteome</keyword>
<evidence type="ECO:0000313" key="1">
    <source>
        <dbReference type="EMBL" id="CAG9937439.1"/>
    </source>
</evidence>
<protein>
    <submittedName>
        <fullName evidence="1">Uncharacterized protein</fullName>
    </submittedName>
</protein>
<reference evidence="1" key="1">
    <citation type="submission" date="2020-04" db="EMBL/GenBank/DDBJ databases">
        <authorList>
            <person name="Broberg M."/>
        </authorList>
    </citation>
    <scope>NUCLEOTIDE SEQUENCE</scope>
</reference>
<gene>
    <name evidence="1" type="ORF">CRV2_00004625</name>
</gene>
<name>A0ACA9T964_BIOOC</name>
<dbReference type="EMBL" id="CADEHS020000001">
    <property type="protein sequence ID" value="CAG9937439.1"/>
    <property type="molecule type" value="Genomic_DNA"/>
</dbReference>
<comment type="caution">
    <text evidence="1">The sequence shown here is derived from an EMBL/GenBank/DDBJ whole genome shotgun (WGS) entry which is preliminary data.</text>
</comment>
<dbReference type="Proteomes" id="UP000836387">
    <property type="component" value="Unassembled WGS sequence"/>
</dbReference>
<evidence type="ECO:0000313" key="2">
    <source>
        <dbReference type="Proteomes" id="UP000836387"/>
    </source>
</evidence>